<dbReference type="CTD" id="6755333"/>
<dbReference type="InterPro" id="IPR005822">
    <property type="entry name" value="Ribosomal_uL13"/>
</dbReference>
<evidence type="ECO:0000256" key="3">
    <source>
        <dbReference type="ARBA" id="ARBA00023274"/>
    </source>
</evidence>
<dbReference type="Proteomes" id="UP000009022">
    <property type="component" value="Unassembled WGS sequence"/>
</dbReference>
<dbReference type="KEGG" id="tad:TRIADDRAFT_58258"/>
<evidence type="ECO:0000313" key="5">
    <source>
        <dbReference type="Proteomes" id="UP000009022"/>
    </source>
</evidence>
<dbReference type="Gene3D" id="3.90.1180.10">
    <property type="entry name" value="Ribosomal protein L13"/>
    <property type="match status" value="1"/>
</dbReference>
<dbReference type="GO" id="GO:0017148">
    <property type="term" value="P:negative regulation of translation"/>
    <property type="evidence" value="ECO:0000318"/>
    <property type="project" value="GO_Central"/>
</dbReference>
<dbReference type="GO" id="GO:0006412">
    <property type="term" value="P:translation"/>
    <property type="evidence" value="ECO:0007669"/>
    <property type="project" value="InterPro"/>
</dbReference>
<dbReference type="eggNOG" id="KOG3203">
    <property type="taxonomic scope" value="Eukaryota"/>
</dbReference>
<comment type="similarity">
    <text evidence="1">Belongs to the universal ribosomal protein uL13 family.</text>
</comment>
<name>B3S1A8_TRIAD</name>
<evidence type="ECO:0000256" key="1">
    <source>
        <dbReference type="ARBA" id="ARBA00006227"/>
    </source>
</evidence>
<gene>
    <name evidence="4" type="ORF">TRIADDRAFT_58258</name>
</gene>
<dbReference type="FunCoup" id="B3S1A8">
    <property type="interactions" value="1201"/>
</dbReference>
<dbReference type="CDD" id="cd00392">
    <property type="entry name" value="Ribosomal_L13"/>
    <property type="match status" value="1"/>
</dbReference>
<dbReference type="InterPro" id="IPR036899">
    <property type="entry name" value="Ribosomal_uL13_sf"/>
</dbReference>
<protein>
    <recommendedName>
        <fullName evidence="6">39S ribosomal protein L13, mitochondrial</fullName>
    </recommendedName>
</protein>
<dbReference type="PhylomeDB" id="B3S1A8"/>
<dbReference type="GO" id="GO:0003735">
    <property type="term" value="F:structural constituent of ribosome"/>
    <property type="evidence" value="ECO:0000318"/>
    <property type="project" value="GO_Central"/>
</dbReference>
<dbReference type="PANTHER" id="PTHR11545">
    <property type="entry name" value="RIBOSOMAL PROTEIN L13"/>
    <property type="match status" value="1"/>
</dbReference>
<dbReference type="STRING" id="10228.B3S1A8"/>
<dbReference type="NCBIfam" id="TIGR01066">
    <property type="entry name" value="rplM_bact"/>
    <property type="match status" value="1"/>
</dbReference>
<evidence type="ECO:0008006" key="6">
    <source>
        <dbReference type="Google" id="ProtNLM"/>
    </source>
</evidence>
<sequence length="170" mass="19873">MSSFHRASQSLRTHARMWYLIDAKDQKVGRLATFVVKLLQGKTKPIYHPAADVGDFVVIVNTQDVVFTGKKWNDKLYRHHTGYPGGLKEIKAKDLHAKDPREVLRKAIYGMLAKNNLRYTFMRRLYLYKDKKHPYKNNITQELTGPCKPAKKLQDYTPAEIENYPYKNLF</sequence>
<proteinExistence type="inferred from homology"/>
<dbReference type="OMA" id="MNTRHTA"/>
<dbReference type="GO" id="GO:0005840">
    <property type="term" value="C:ribosome"/>
    <property type="evidence" value="ECO:0000318"/>
    <property type="project" value="GO_Central"/>
</dbReference>
<dbReference type="RefSeq" id="XP_002114120.1">
    <property type="nucleotide sequence ID" value="XM_002114084.1"/>
</dbReference>
<keyword evidence="2" id="KW-0689">Ribosomal protein</keyword>
<organism evidence="4 5">
    <name type="scientific">Trichoplax adhaerens</name>
    <name type="common">Trichoplax reptans</name>
    <dbReference type="NCBI Taxonomy" id="10228"/>
    <lineage>
        <taxon>Eukaryota</taxon>
        <taxon>Metazoa</taxon>
        <taxon>Placozoa</taxon>
        <taxon>Uniplacotomia</taxon>
        <taxon>Trichoplacea</taxon>
        <taxon>Trichoplacidae</taxon>
        <taxon>Trichoplax</taxon>
    </lineage>
</organism>
<dbReference type="AlphaFoldDB" id="B3S1A8"/>
<dbReference type="GO" id="GO:0005762">
    <property type="term" value="C:mitochondrial large ribosomal subunit"/>
    <property type="evidence" value="ECO:0000318"/>
    <property type="project" value="GO_Central"/>
</dbReference>
<dbReference type="HOGENOM" id="CLU_082184_1_3_1"/>
<dbReference type="PIRSF" id="PIRSF002181">
    <property type="entry name" value="Ribosomal_L13"/>
    <property type="match status" value="1"/>
</dbReference>
<dbReference type="InterPro" id="IPR005823">
    <property type="entry name" value="Ribosomal_uL13_bac-type"/>
</dbReference>
<dbReference type="GO" id="GO:0003729">
    <property type="term" value="F:mRNA binding"/>
    <property type="evidence" value="ECO:0000318"/>
    <property type="project" value="GO_Central"/>
</dbReference>
<keyword evidence="5" id="KW-1185">Reference proteome</keyword>
<accession>B3S1A8</accession>
<dbReference type="PANTHER" id="PTHR11545:SF2">
    <property type="entry name" value="LARGE RIBOSOMAL SUBUNIT PROTEIN UL13M"/>
    <property type="match status" value="1"/>
</dbReference>
<evidence type="ECO:0000313" key="4">
    <source>
        <dbReference type="EMBL" id="EDV23210.1"/>
    </source>
</evidence>
<dbReference type="GeneID" id="6755333"/>
<dbReference type="InParanoid" id="B3S1A8"/>
<dbReference type="FunFam" id="3.90.1180.10:FF:000005">
    <property type="entry name" value="39S ribosomal protein L13, mitochondrial"/>
    <property type="match status" value="1"/>
</dbReference>
<dbReference type="OrthoDB" id="274622at2759"/>
<evidence type="ECO:0000256" key="2">
    <source>
        <dbReference type="ARBA" id="ARBA00022980"/>
    </source>
</evidence>
<dbReference type="Pfam" id="PF00572">
    <property type="entry name" value="Ribosomal_L13"/>
    <property type="match status" value="1"/>
</dbReference>
<reference evidence="4 5" key="1">
    <citation type="journal article" date="2008" name="Nature">
        <title>The Trichoplax genome and the nature of placozoans.</title>
        <authorList>
            <person name="Srivastava M."/>
            <person name="Begovic E."/>
            <person name="Chapman J."/>
            <person name="Putnam N.H."/>
            <person name="Hellsten U."/>
            <person name="Kawashima T."/>
            <person name="Kuo A."/>
            <person name="Mitros T."/>
            <person name="Salamov A."/>
            <person name="Carpenter M.L."/>
            <person name="Signorovitch A.Y."/>
            <person name="Moreno M.A."/>
            <person name="Kamm K."/>
            <person name="Grimwood J."/>
            <person name="Schmutz J."/>
            <person name="Shapiro H."/>
            <person name="Grigoriev I.V."/>
            <person name="Buss L.W."/>
            <person name="Schierwater B."/>
            <person name="Dellaporta S.L."/>
            <person name="Rokhsar D.S."/>
        </authorList>
    </citation>
    <scope>NUCLEOTIDE SEQUENCE [LARGE SCALE GENOMIC DNA]</scope>
    <source>
        <strain evidence="4 5">Grell-BS-1999</strain>
    </source>
</reference>
<dbReference type="HAMAP" id="MF_01366">
    <property type="entry name" value="Ribosomal_uL13"/>
    <property type="match status" value="1"/>
</dbReference>
<dbReference type="EMBL" id="DS985247">
    <property type="protein sequence ID" value="EDV23210.1"/>
    <property type="molecule type" value="Genomic_DNA"/>
</dbReference>
<keyword evidence="3" id="KW-0687">Ribonucleoprotein</keyword>
<dbReference type="SUPFAM" id="SSF52161">
    <property type="entry name" value="Ribosomal protein L13"/>
    <property type="match status" value="1"/>
</dbReference>